<dbReference type="AlphaFoldDB" id="A0A3P7IM39"/>
<evidence type="ECO:0000313" key="2">
    <source>
        <dbReference type="Proteomes" id="UP000270094"/>
    </source>
</evidence>
<proteinExistence type="predicted"/>
<sequence>MWTARCLLARTPYQVIKAKSISHDCSKSTTIPMWKNKGDIAGFSTYRPNRVMSQTQKIFERVFETLSSDYRVVVQIVRVCKKCRYCLRHPYYADGDGKYREQRRELHVAFLDMEKAFDRVPHDVMGIAKAAGSCFQNYTFNGIYYDAINHVQTAARQSAPVRIKSDVHQESVLFPLLFIKSGRSDRRYQAAMGSPACR</sequence>
<accession>A0A3P7IM39</accession>
<dbReference type="EMBL" id="UYYB01010314">
    <property type="protein sequence ID" value="VDM68883.1"/>
    <property type="molecule type" value="Genomic_DNA"/>
</dbReference>
<organism evidence="1 2">
    <name type="scientific">Strongylus vulgaris</name>
    <name type="common">Blood worm</name>
    <dbReference type="NCBI Taxonomy" id="40348"/>
    <lineage>
        <taxon>Eukaryota</taxon>
        <taxon>Metazoa</taxon>
        <taxon>Ecdysozoa</taxon>
        <taxon>Nematoda</taxon>
        <taxon>Chromadorea</taxon>
        <taxon>Rhabditida</taxon>
        <taxon>Rhabditina</taxon>
        <taxon>Rhabditomorpha</taxon>
        <taxon>Strongyloidea</taxon>
        <taxon>Strongylidae</taxon>
        <taxon>Strongylus</taxon>
    </lineage>
</organism>
<evidence type="ECO:0000313" key="1">
    <source>
        <dbReference type="EMBL" id="VDM68883.1"/>
    </source>
</evidence>
<reference evidence="1 2" key="1">
    <citation type="submission" date="2018-11" db="EMBL/GenBank/DDBJ databases">
        <authorList>
            <consortium name="Pathogen Informatics"/>
        </authorList>
    </citation>
    <scope>NUCLEOTIDE SEQUENCE [LARGE SCALE GENOMIC DNA]</scope>
</reference>
<gene>
    <name evidence="1" type="ORF">SVUK_LOCUS3881</name>
</gene>
<protein>
    <recommendedName>
        <fullName evidence="3">Reverse transcriptase domain-containing protein</fullName>
    </recommendedName>
</protein>
<keyword evidence="2" id="KW-1185">Reference proteome</keyword>
<evidence type="ECO:0008006" key="3">
    <source>
        <dbReference type="Google" id="ProtNLM"/>
    </source>
</evidence>
<dbReference type="Proteomes" id="UP000270094">
    <property type="component" value="Unassembled WGS sequence"/>
</dbReference>
<name>A0A3P7IM39_STRVU</name>
<dbReference type="OrthoDB" id="418748at2759"/>